<dbReference type="PANTHER" id="PTHR33646:SF6">
    <property type="entry name" value="TRANSMEMBRANE PROTEIN"/>
    <property type="match status" value="1"/>
</dbReference>
<keyword evidence="5" id="KW-1185">Reference proteome</keyword>
<protein>
    <recommendedName>
        <fullName evidence="3">DUF6821 domain-containing protein</fullName>
    </recommendedName>
</protein>
<feature type="compositionally biased region" description="Low complexity" evidence="1">
    <location>
        <begin position="15"/>
        <end position="29"/>
    </location>
</feature>
<organism evidence="4 5">
    <name type="scientific">Cuscuta epithymum</name>
    <dbReference type="NCBI Taxonomy" id="186058"/>
    <lineage>
        <taxon>Eukaryota</taxon>
        <taxon>Viridiplantae</taxon>
        <taxon>Streptophyta</taxon>
        <taxon>Embryophyta</taxon>
        <taxon>Tracheophyta</taxon>
        <taxon>Spermatophyta</taxon>
        <taxon>Magnoliopsida</taxon>
        <taxon>eudicotyledons</taxon>
        <taxon>Gunneridae</taxon>
        <taxon>Pentapetalae</taxon>
        <taxon>asterids</taxon>
        <taxon>lamiids</taxon>
        <taxon>Solanales</taxon>
        <taxon>Convolvulaceae</taxon>
        <taxon>Cuscuteae</taxon>
        <taxon>Cuscuta</taxon>
        <taxon>Cuscuta subgen. Cuscuta</taxon>
    </lineage>
</organism>
<name>A0AAV0FWM7_9ASTE</name>
<feature type="transmembrane region" description="Helical" evidence="2">
    <location>
        <begin position="180"/>
        <end position="200"/>
    </location>
</feature>
<keyword evidence="2" id="KW-0812">Transmembrane</keyword>
<dbReference type="Proteomes" id="UP001152523">
    <property type="component" value="Unassembled WGS sequence"/>
</dbReference>
<keyword evidence="2" id="KW-1133">Transmembrane helix</keyword>
<feature type="region of interest" description="Disordered" evidence="1">
    <location>
        <begin position="1"/>
        <end position="30"/>
    </location>
</feature>
<proteinExistence type="predicted"/>
<dbReference type="PANTHER" id="PTHR33646">
    <property type="entry name" value="GB|AAF00631.1"/>
    <property type="match status" value="1"/>
</dbReference>
<reference evidence="4" key="1">
    <citation type="submission" date="2022-07" db="EMBL/GenBank/DDBJ databases">
        <authorList>
            <person name="Macas J."/>
            <person name="Novak P."/>
            <person name="Neumann P."/>
        </authorList>
    </citation>
    <scope>NUCLEOTIDE SEQUENCE</scope>
</reference>
<evidence type="ECO:0000256" key="2">
    <source>
        <dbReference type="SAM" id="Phobius"/>
    </source>
</evidence>
<evidence type="ECO:0000313" key="5">
    <source>
        <dbReference type="Proteomes" id="UP001152523"/>
    </source>
</evidence>
<keyword evidence="2" id="KW-0472">Membrane</keyword>
<dbReference type="AlphaFoldDB" id="A0AAV0FWM7"/>
<evidence type="ECO:0000313" key="4">
    <source>
        <dbReference type="EMBL" id="CAH9140081.1"/>
    </source>
</evidence>
<dbReference type="InterPro" id="IPR045883">
    <property type="entry name" value="At4g13530-like"/>
</dbReference>
<evidence type="ECO:0000259" key="3">
    <source>
        <dbReference type="Pfam" id="PF20705"/>
    </source>
</evidence>
<dbReference type="EMBL" id="CAMAPF010001022">
    <property type="protein sequence ID" value="CAH9140081.1"/>
    <property type="molecule type" value="Genomic_DNA"/>
</dbReference>
<accession>A0AAV0FWM7</accession>
<comment type="caution">
    <text evidence="4">The sequence shown here is derived from an EMBL/GenBank/DDBJ whole genome shotgun (WGS) entry which is preliminary data.</text>
</comment>
<evidence type="ECO:0000256" key="1">
    <source>
        <dbReference type="SAM" id="MobiDB-lite"/>
    </source>
</evidence>
<dbReference type="InterPro" id="IPR049224">
    <property type="entry name" value="DUF6821"/>
</dbReference>
<gene>
    <name evidence="4" type="ORF">CEPIT_LOCUS38069</name>
</gene>
<feature type="domain" description="DUF6821" evidence="3">
    <location>
        <begin position="130"/>
        <end position="248"/>
    </location>
</feature>
<dbReference type="Pfam" id="PF20705">
    <property type="entry name" value="DUF6821"/>
    <property type="match status" value="1"/>
</dbReference>
<sequence>MATDEFQQWEMLQPSSESDSESQTSTMQTRAAPDLMIRSYYFSLPDHDQCNRTPNFADHATETADPPEISDVMQETGENGTLVDEDIHEVEGGNWKLIEQFKSGRGGSEFGRTKLEEFEDMGLLVVEKYESLSDESEGFADERHIEEVEKKAEVVKESVEAWWKAPFEHFNSFILGIKPVWSFSVAASVIGFAIIGSQVFKARKKTTSLEVKIMMDDKKKASEFMSRAAHLNETLSVVKPPVTRPQLTTVAVASWSFMTNLALHEA</sequence>